<evidence type="ECO:0000256" key="2">
    <source>
        <dbReference type="ARBA" id="ARBA00022679"/>
    </source>
</evidence>
<dbReference type="OrthoDB" id="1523230at2"/>
<keyword evidence="6" id="KW-1185">Reference proteome</keyword>
<proteinExistence type="inferred from homology"/>
<feature type="domain" description="Nucleoside phosphorylase" evidence="4">
    <location>
        <begin position="3"/>
        <end position="238"/>
    </location>
</feature>
<evidence type="ECO:0000256" key="3">
    <source>
        <dbReference type="HAMAP-Rule" id="MF_01963"/>
    </source>
</evidence>
<dbReference type="UniPathway" id="UPA00606"/>
<comment type="catalytic activity">
    <reaction evidence="3">
        <text>a purine D-ribonucleoside + phosphate = a purine nucleobase + alpha-D-ribose 1-phosphate</text>
        <dbReference type="Rhea" id="RHEA:19805"/>
        <dbReference type="ChEBI" id="CHEBI:26386"/>
        <dbReference type="ChEBI" id="CHEBI:43474"/>
        <dbReference type="ChEBI" id="CHEBI:57720"/>
        <dbReference type="ChEBI" id="CHEBI:142355"/>
        <dbReference type="EC" id="2.4.2.1"/>
    </reaction>
</comment>
<keyword evidence="2 3" id="KW-0808">Transferase</keyword>
<dbReference type="CDD" id="cd09010">
    <property type="entry name" value="MTAP_SsMTAPII_like_MTIP"/>
    <property type="match status" value="1"/>
</dbReference>
<evidence type="ECO:0000256" key="1">
    <source>
        <dbReference type="ARBA" id="ARBA00022676"/>
    </source>
</evidence>
<feature type="binding site" evidence="3">
    <location>
        <begin position="52"/>
        <end position="53"/>
    </location>
    <ligand>
        <name>phosphate</name>
        <dbReference type="ChEBI" id="CHEBI:43474"/>
    </ligand>
</feature>
<feature type="binding site" evidence="3">
    <location>
        <begin position="85"/>
        <end position="86"/>
    </location>
    <ligand>
        <name>phosphate</name>
        <dbReference type="ChEBI" id="CHEBI:43474"/>
    </ligand>
</feature>
<comment type="subunit">
    <text evidence="3">Homohexamer. Dimer of a homotrimer.</text>
</comment>
<dbReference type="RefSeq" id="WP_132874434.1">
    <property type="nucleotide sequence ID" value="NZ_JBLJBI010000096.1"/>
</dbReference>
<dbReference type="Proteomes" id="UP000294614">
    <property type="component" value="Unassembled WGS sequence"/>
</dbReference>
<dbReference type="Pfam" id="PF01048">
    <property type="entry name" value="PNP_UDP_1"/>
    <property type="match status" value="1"/>
</dbReference>
<feature type="site" description="Important for substrate specificity" evidence="3">
    <location>
        <position position="165"/>
    </location>
</feature>
<dbReference type="InterPro" id="IPR000845">
    <property type="entry name" value="Nucleoside_phosphorylase_d"/>
</dbReference>
<dbReference type="InterPro" id="IPR035994">
    <property type="entry name" value="Nucleoside_phosphorylase_sf"/>
</dbReference>
<comment type="similarity">
    <text evidence="3">Belongs to the PNP/MTAP phosphorylase family. MTAP subfamily.</text>
</comment>
<keyword evidence="3" id="KW-0660">Purine salvage</keyword>
<comment type="pathway">
    <text evidence="3">Purine metabolism; purine nucleoside salvage.</text>
</comment>
<feature type="binding site" evidence="3">
    <location>
        <position position="183"/>
    </location>
    <ligand>
        <name>substrate</name>
    </ligand>
</feature>
<feature type="binding site" evidence="3">
    <location>
        <position position="184"/>
    </location>
    <ligand>
        <name>phosphate</name>
        <dbReference type="ChEBI" id="CHEBI:43474"/>
    </ligand>
</feature>
<dbReference type="EMBL" id="SMGG01000006">
    <property type="protein sequence ID" value="TCK59527.1"/>
    <property type="molecule type" value="Genomic_DNA"/>
</dbReference>
<dbReference type="Gene3D" id="3.40.50.1580">
    <property type="entry name" value="Nucleoside phosphorylase domain"/>
    <property type="match status" value="1"/>
</dbReference>
<comment type="caution">
    <text evidence="5">The sequence shown here is derived from an EMBL/GenBank/DDBJ whole genome shotgun (WGS) entry which is preliminary data.</text>
</comment>
<evidence type="ECO:0000259" key="4">
    <source>
        <dbReference type="Pfam" id="PF01048"/>
    </source>
</evidence>
<dbReference type="EC" id="2.4.2.1" evidence="3"/>
<name>A0A4R1K6B9_9BACT</name>
<dbReference type="GO" id="GO:0006166">
    <property type="term" value="P:purine ribonucleoside salvage"/>
    <property type="evidence" value="ECO:0007669"/>
    <property type="project" value="UniProtKB-UniRule"/>
</dbReference>
<reference evidence="5 6" key="1">
    <citation type="submission" date="2019-03" db="EMBL/GenBank/DDBJ databases">
        <title>Genomic Encyclopedia of Type Strains, Phase IV (KMG-IV): sequencing the most valuable type-strain genomes for metagenomic binning, comparative biology and taxonomic classification.</title>
        <authorList>
            <person name="Goeker M."/>
        </authorList>
    </citation>
    <scope>NUCLEOTIDE SEQUENCE [LARGE SCALE GENOMIC DNA]</scope>
    <source>
        <strain evidence="5 6">DSM 24984</strain>
    </source>
</reference>
<dbReference type="PANTHER" id="PTHR42679:SF2">
    <property type="entry name" value="S-METHYL-5'-THIOADENOSINE PHOSPHORYLASE"/>
    <property type="match status" value="1"/>
</dbReference>
<protein>
    <recommendedName>
        <fullName evidence="3">Probable 6-oxopurine nucleoside phosphorylase</fullName>
        <ecNumber evidence="3">2.4.2.1</ecNumber>
    </recommendedName>
    <alternativeName>
        <fullName evidence="3">Purine nucleoside phosphorylase</fullName>
        <shortName evidence="3">PNP</shortName>
    </alternativeName>
</protein>
<keyword evidence="1 3" id="KW-0328">Glycosyltransferase</keyword>
<gene>
    <name evidence="5" type="ORF">C8D98_2461</name>
</gene>
<accession>A0A4R1K6B9</accession>
<dbReference type="PANTHER" id="PTHR42679">
    <property type="entry name" value="S-METHYL-5'-THIOADENOSINE PHOSPHORYLASE"/>
    <property type="match status" value="1"/>
</dbReference>
<dbReference type="InterPro" id="IPR010044">
    <property type="entry name" value="MTAP"/>
</dbReference>
<dbReference type="GO" id="GO:0017061">
    <property type="term" value="F:S-methyl-5-thioadenosine phosphorylase activity"/>
    <property type="evidence" value="ECO:0007669"/>
    <property type="project" value="InterPro"/>
</dbReference>
<evidence type="ECO:0000313" key="6">
    <source>
        <dbReference type="Proteomes" id="UP000294614"/>
    </source>
</evidence>
<feature type="site" description="Important for substrate specificity" evidence="3">
    <location>
        <position position="219"/>
    </location>
</feature>
<organism evidence="5 6">
    <name type="scientific">Seleniivibrio woodruffii</name>
    <dbReference type="NCBI Taxonomy" id="1078050"/>
    <lineage>
        <taxon>Bacteria</taxon>
        <taxon>Pseudomonadati</taxon>
        <taxon>Deferribacterota</taxon>
        <taxon>Deferribacteres</taxon>
        <taxon>Deferribacterales</taxon>
        <taxon>Geovibrionaceae</taxon>
        <taxon>Seleniivibrio</taxon>
    </lineage>
</organism>
<feature type="binding site" evidence="3">
    <location>
        <begin position="207"/>
        <end position="209"/>
    </location>
    <ligand>
        <name>substrate</name>
    </ligand>
</feature>
<dbReference type="AlphaFoldDB" id="A0A4R1K6B9"/>
<dbReference type="SUPFAM" id="SSF53167">
    <property type="entry name" value="Purine and uridine phosphorylases"/>
    <property type="match status" value="1"/>
</dbReference>
<sequence>MTKVGIIGGSGLYEIEGFEFINEIKVSTEYGDPSDSYRCFHFGDLELYFLNRHGRNHSFPPHLVNYRANIDGFSQLGIKNIFSFTATGGINRSYRPGDIVIPGNGIDFTNGRRHTYFEENNVHHIDFTEPFCPVLRGIMAEAAERANVPAYRGGTYLCTNGPRLETAAEIRAFDRWGADLVGMTLFPECALAREKEICYTNISVITNFAAGTTTEKLTSDEVVAEMHRAGEKLKRLMRNLPAVYHSDRNCGCVTALEGTKISK</sequence>
<dbReference type="NCBIfam" id="NF006599">
    <property type="entry name" value="PRK09136.1"/>
    <property type="match status" value="1"/>
</dbReference>
<dbReference type="GO" id="GO:0005829">
    <property type="term" value="C:cytosol"/>
    <property type="evidence" value="ECO:0007669"/>
    <property type="project" value="TreeGrafter"/>
</dbReference>
<feature type="binding site" evidence="3">
    <location>
        <position position="10"/>
    </location>
    <ligand>
        <name>phosphate</name>
        <dbReference type="ChEBI" id="CHEBI:43474"/>
    </ligand>
</feature>
<dbReference type="GO" id="GO:0019509">
    <property type="term" value="P:L-methionine salvage from methylthioadenosine"/>
    <property type="evidence" value="ECO:0007669"/>
    <property type="project" value="TreeGrafter"/>
</dbReference>
<dbReference type="HAMAP" id="MF_01963">
    <property type="entry name" value="MTAP"/>
    <property type="match status" value="1"/>
</dbReference>
<comment type="function">
    <text evidence="3">Purine nucleoside phosphorylase which is highly specific for 6-oxopurine nucleosides. Cleaves guanosine or inosine to respective bases and sugar-1-phosphate molecules. Involved in purine salvage.</text>
</comment>
<evidence type="ECO:0000313" key="5">
    <source>
        <dbReference type="EMBL" id="TCK59527.1"/>
    </source>
</evidence>
<comment type="miscellaneous">
    <text evidence="3">Although this enzyme belongs to the family of MTA phosphorylases based on sequence homology, it has been shown that conserved amino acid substitutions in the substrate binding pocket convert the substrate specificity of this enzyme from 6-aminopurines to 6-oxopurines.</text>
</comment>